<dbReference type="RefSeq" id="WP_181730965.1">
    <property type="nucleotide sequence ID" value="NZ_JACEIR010000001.1"/>
</dbReference>
<keyword evidence="6" id="KW-0239">DNA-directed DNA polymerase</keyword>
<evidence type="ECO:0000256" key="5">
    <source>
        <dbReference type="ARBA" id="ARBA00022705"/>
    </source>
</evidence>
<sequence>MDHSRLEELKRKGPHPVYLLYGAESFLIEETVRWMKTNWMPADDPFGNSIIFDLEETPVQTVVQEAETLPFFGDRRFIVGHHAHFLTSEKKAAGIQHDADALLKYLEDPLPSSILVLTVYSEQLDKRKKVVKALQKKAFTLSFPPLKGKELTDWVKGRFAAHQVAIDPSALKELVFLVGENLQLLNQECMKLVTYAGRGGTVTRQTVSELVPRTLEHNIFKLTEKMAERKIDQALMVWQDLLFQKEEPIRILALMIRQIRLMLQVKTLVKKGMPEKEMAGFLKVHPYPVKLALKNGAKFTESQLRQFLISAITTDQEIKSGKADKELAVERLLFSIHHSIA</sequence>
<dbReference type="InterPro" id="IPR048466">
    <property type="entry name" value="DNA_pol3_delta-like_C"/>
</dbReference>
<evidence type="ECO:0000259" key="10">
    <source>
        <dbReference type="Pfam" id="PF21694"/>
    </source>
</evidence>
<dbReference type="GO" id="GO:0006261">
    <property type="term" value="P:DNA-templated DNA replication"/>
    <property type="evidence" value="ECO:0007669"/>
    <property type="project" value="TreeGrafter"/>
</dbReference>
<dbReference type="InterPro" id="IPR027417">
    <property type="entry name" value="P-loop_NTPase"/>
</dbReference>
<evidence type="ECO:0000256" key="8">
    <source>
        <dbReference type="ARBA" id="ARBA00049244"/>
    </source>
</evidence>
<dbReference type="InterPro" id="IPR005790">
    <property type="entry name" value="DNA_polIII_delta"/>
</dbReference>
<keyword evidence="12" id="KW-1185">Reference proteome</keyword>
<reference evidence="11 12" key="1">
    <citation type="submission" date="2020-12" db="EMBL/GenBank/DDBJ databases">
        <title>WGS of Thermoactinomyces spp.</title>
        <authorList>
            <person name="Cheng K."/>
        </authorList>
    </citation>
    <scope>NUCLEOTIDE SEQUENCE [LARGE SCALE GENOMIC DNA]</scope>
    <source>
        <strain evidence="12">CICC 10671\DSM 43846</strain>
    </source>
</reference>
<dbReference type="Pfam" id="PF21694">
    <property type="entry name" value="DNA_pol3_delta_C"/>
    <property type="match status" value="1"/>
</dbReference>
<dbReference type="AlphaFoldDB" id="A0A8I1A777"/>
<accession>A0A8I1A777</accession>
<keyword evidence="4 11" id="KW-0548">Nucleotidyltransferase</keyword>
<evidence type="ECO:0000256" key="7">
    <source>
        <dbReference type="ARBA" id="ARBA00034754"/>
    </source>
</evidence>
<evidence type="ECO:0000256" key="3">
    <source>
        <dbReference type="ARBA" id="ARBA00022679"/>
    </source>
</evidence>
<dbReference type="EMBL" id="JAECVW010000001">
    <property type="protein sequence ID" value="MBH8593991.1"/>
    <property type="molecule type" value="Genomic_DNA"/>
</dbReference>
<dbReference type="GO" id="GO:0009360">
    <property type="term" value="C:DNA polymerase III complex"/>
    <property type="evidence" value="ECO:0007669"/>
    <property type="project" value="InterPro"/>
</dbReference>
<dbReference type="InterPro" id="IPR008921">
    <property type="entry name" value="DNA_pol3_clamp-load_cplx_C"/>
</dbReference>
<dbReference type="Gene3D" id="1.10.8.60">
    <property type="match status" value="1"/>
</dbReference>
<evidence type="ECO:0000256" key="4">
    <source>
        <dbReference type="ARBA" id="ARBA00022695"/>
    </source>
</evidence>
<dbReference type="GO" id="GO:0003887">
    <property type="term" value="F:DNA-directed DNA polymerase activity"/>
    <property type="evidence" value="ECO:0007669"/>
    <property type="project" value="UniProtKB-KW"/>
</dbReference>
<dbReference type="GO" id="GO:0003677">
    <property type="term" value="F:DNA binding"/>
    <property type="evidence" value="ECO:0007669"/>
    <property type="project" value="InterPro"/>
</dbReference>
<proteinExistence type="inferred from homology"/>
<protein>
    <recommendedName>
        <fullName evidence="2">DNA polymerase III subunit delta</fullName>
        <ecNumber evidence="1">2.7.7.7</ecNumber>
    </recommendedName>
</protein>
<evidence type="ECO:0000256" key="6">
    <source>
        <dbReference type="ARBA" id="ARBA00022932"/>
    </source>
</evidence>
<dbReference type="SUPFAM" id="SSF48019">
    <property type="entry name" value="post-AAA+ oligomerization domain-like"/>
    <property type="match status" value="1"/>
</dbReference>
<dbReference type="InterPro" id="IPR010372">
    <property type="entry name" value="DNA_pol3_delta_N"/>
</dbReference>
<keyword evidence="5" id="KW-0235">DNA replication</keyword>
<dbReference type="SUPFAM" id="SSF52540">
    <property type="entry name" value="P-loop containing nucleoside triphosphate hydrolases"/>
    <property type="match status" value="1"/>
</dbReference>
<evidence type="ECO:0000313" key="11">
    <source>
        <dbReference type="EMBL" id="MBH8593991.1"/>
    </source>
</evidence>
<evidence type="ECO:0000313" key="12">
    <source>
        <dbReference type="Proteomes" id="UP000633619"/>
    </source>
</evidence>
<comment type="catalytic activity">
    <reaction evidence="8">
        <text>DNA(n) + a 2'-deoxyribonucleoside 5'-triphosphate = DNA(n+1) + diphosphate</text>
        <dbReference type="Rhea" id="RHEA:22508"/>
        <dbReference type="Rhea" id="RHEA-COMP:17339"/>
        <dbReference type="Rhea" id="RHEA-COMP:17340"/>
        <dbReference type="ChEBI" id="CHEBI:33019"/>
        <dbReference type="ChEBI" id="CHEBI:61560"/>
        <dbReference type="ChEBI" id="CHEBI:173112"/>
        <dbReference type="EC" id="2.7.7.7"/>
    </reaction>
</comment>
<dbReference type="Proteomes" id="UP000633619">
    <property type="component" value="Unassembled WGS sequence"/>
</dbReference>
<dbReference type="NCBIfam" id="TIGR01128">
    <property type="entry name" value="holA"/>
    <property type="match status" value="1"/>
</dbReference>
<keyword evidence="3 11" id="KW-0808">Transferase</keyword>
<gene>
    <name evidence="11" type="primary">holA</name>
    <name evidence="11" type="ORF">I8U20_01450</name>
</gene>
<organism evidence="11 12">
    <name type="scientific">Thermoactinomyces intermedius</name>
    <dbReference type="NCBI Taxonomy" id="2024"/>
    <lineage>
        <taxon>Bacteria</taxon>
        <taxon>Bacillati</taxon>
        <taxon>Bacillota</taxon>
        <taxon>Bacilli</taxon>
        <taxon>Bacillales</taxon>
        <taxon>Thermoactinomycetaceae</taxon>
        <taxon>Thermoactinomyces</taxon>
    </lineage>
</organism>
<comment type="caution">
    <text evidence="11">The sequence shown here is derived from an EMBL/GenBank/DDBJ whole genome shotgun (WGS) entry which is preliminary data.</text>
</comment>
<evidence type="ECO:0000256" key="1">
    <source>
        <dbReference type="ARBA" id="ARBA00012417"/>
    </source>
</evidence>
<dbReference type="EC" id="2.7.7.7" evidence="1"/>
<dbReference type="PANTHER" id="PTHR34388">
    <property type="entry name" value="DNA POLYMERASE III SUBUNIT DELTA"/>
    <property type="match status" value="1"/>
</dbReference>
<evidence type="ECO:0000256" key="2">
    <source>
        <dbReference type="ARBA" id="ARBA00017703"/>
    </source>
</evidence>
<feature type="domain" description="DNA polymerase III delta N-terminal" evidence="9">
    <location>
        <begin position="18"/>
        <end position="141"/>
    </location>
</feature>
<dbReference type="PANTHER" id="PTHR34388:SF1">
    <property type="entry name" value="DNA POLYMERASE III SUBUNIT DELTA"/>
    <property type="match status" value="1"/>
</dbReference>
<feature type="domain" description="DNA polymerase III delta subunit-like C-terminal" evidence="10">
    <location>
        <begin position="216"/>
        <end position="335"/>
    </location>
</feature>
<dbReference type="Pfam" id="PF06144">
    <property type="entry name" value="DNA_pol3_delta"/>
    <property type="match status" value="1"/>
</dbReference>
<evidence type="ECO:0000259" key="9">
    <source>
        <dbReference type="Pfam" id="PF06144"/>
    </source>
</evidence>
<dbReference type="Gene3D" id="1.20.272.10">
    <property type="match status" value="1"/>
</dbReference>
<name>A0A8I1A777_THEIN</name>
<comment type="similarity">
    <text evidence="7">Belongs to the DNA polymerase HolA subunit family.</text>
</comment>
<dbReference type="Gene3D" id="3.40.50.300">
    <property type="entry name" value="P-loop containing nucleotide triphosphate hydrolases"/>
    <property type="match status" value="1"/>
</dbReference>